<evidence type="ECO:0000313" key="3">
    <source>
        <dbReference type="Proteomes" id="UP000324748"/>
    </source>
</evidence>
<feature type="compositionally biased region" description="Basic and acidic residues" evidence="1">
    <location>
        <begin position="13"/>
        <end position="23"/>
    </location>
</feature>
<dbReference type="Proteomes" id="UP000324748">
    <property type="component" value="Unassembled WGS sequence"/>
</dbReference>
<reference evidence="2 3" key="1">
    <citation type="submission" date="2019-05" db="EMBL/GenBank/DDBJ databases">
        <title>Emergence of the Ug99 lineage of the wheat stem rust pathogen through somatic hybridization.</title>
        <authorList>
            <person name="Li F."/>
            <person name="Upadhyaya N.M."/>
            <person name="Sperschneider J."/>
            <person name="Matny O."/>
            <person name="Nguyen-Phuc H."/>
            <person name="Mago R."/>
            <person name="Raley C."/>
            <person name="Miller M.E."/>
            <person name="Silverstein K.A.T."/>
            <person name="Henningsen E."/>
            <person name="Hirsch C.D."/>
            <person name="Visser B."/>
            <person name="Pretorius Z.A."/>
            <person name="Steffenson B.J."/>
            <person name="Schwessinger B."/>
            <person name="Dodds P.N."/>
            <person name="Figueroa M."/>
        </authorList>
    </citation>
    <scope>NUCLEOTIDE SEQUENCE [LARGE SCALE GENOMIC DNA]</scope>
    <source>
        <strain evidence="2">21-0</strain>
    </source>
</reference>
<keyword evidence="3" id="KW-1185">Reference proteome</keyword>
<sequence length="247" mass="27332">MANSQSRPSIWKNDSHSTSDDLRPKLKKCLPSHDGCWFPKSNISPPIGGGAVKAGGASPTVGTREALAGLSFGLSLYIMSCIVGSFRTLASSAKRHPWPISNRQDSKRWSRRAHRVLHLQLAKLGFLILPVVSLAKVPQLSSVGDGFDDTYSTQLRPIQKSPDKLYTFVRQRSPVIKFDRRLIVLFGRRGGSLRFPPTTPLNILSLHPGLPARCAYRTAPNHPDEIRQLFTARCSGLAYLLCRRLGH</sequence>
<feature type="region of interest" description="Disordered" evidence="1">
    <location>
        <begin position="1"/>
        <end position="23"/>
    </location>
</feature>
<dbReference type="EMBL" id="VSWC01000001">
    <property type="protein sequence ID" value="KAA1119918.1"/>
    <property type="molecule type" value="Genomic_DNA"/>
</dbReference>
<name>A0A5B0R2Y1_PUCGR</name>
<evidence type="ECO:0000256" key="1">
    <source>
        <dbReference type="SAM" id="MobiDB-lite"/>
    </source>
</evidence>
<dbReference type="OrthoDB" id="10260712at2759"/>
<evidence type="ECO:0000313" key="2">
    <source>
        <dbReference type="EMBL" id="KAA1119918.1"/>
    </source>
</evidence>
<protein>
    <submittedName>
        <fullName evidence="2">Uncharacterized protein</fullName>
    </submittedName>
</protein>
<dbReference type="AlphaFoldDB" id="A0A5B0R2Y1"/>
<accession>A0A5B0R2Y1</accession>
<organism evidence="2 3">
    <name type="scientific">Puccinia graminis f. sp. tritici</name>
    <dbReference type="NCBI Taxonomy" id="56615"/>
    <lineage>
        <taxon>Eukaryota</taxon>
        <taxon>Fungi</taxon>
        <taxon>Dikarya</taxon>
        <taxon>Basidiomycota</taxon>
        <taxon>Pucciniomycotina</taxon>
        <taxon>Pucciniomycetes</taxon>
        <taxon>Pucciniales</taxon>
        <taxon>Pucciniaceae</taxon>
        <taxon>Puccinia</taxon>
    </lineage>
</organism>
<comment type="caution">
    <text evidence="2">The sequence shown here is derived from an EMBL/GenBank/DDBJ whole genome shotgun (WGS) entry which is preliminary data.</text>
</comment>
<proteinExistence type="predicted"/>
<gene>
    <name evidence="2" type="ORF">PGT21_036171</name>
</gene>